<evidence type="ECO:0000313" key="5">
    <source>
        <dbReference type="Proteomes" id="UP000245433"/>
    </source>
</evidence>
<dbReference type="CDD" id="cd00683">
    <property type="entry name" value="Trans_IPPS_HH"/>
    <property type="match status" value="1"/>
</dbReference>
<dbReference type="AlphaFoldDB" id="A0A2U1DF72"/>
<gene>
    <name evidence="4" type="ORF">C7384_101251</name>
</gene>
<keyword evidence="3" id="KW-0125">Carotenoid biosynthesis</keyword>
<dbReference type="InterPro" id="IPR033904">
    <property type="entry name" value="Trans_IPPS_HH"/>
</dbReference>
<dbReference type="GO" id="GO:0051996">
    <property type="term" value="F:squalene synthase [NAD(P)H] activity"/>
    <property type="evidence" value="ECO:0007669"/>
    <property type="project" value="InterPro"/>
</dbReference>
<protein>
    <submittedName>
        <fullName evidence="4">Phytoene synthase</fullName>
    </submittedName>
</protein>
<comment type="pathway">
    <text evidence="1">Carotenoid biosynthesis.</text>
</comment>
<dbReference type="SFLD" id="SFLDG01018">
    <property type="entry name" value="Squalene/Phytoene_Synthase_Lik"/>
    <property type="match status" value="1"/>
</dbReference>
<dbReference type="SFLD" id="SFLDG01212">
    <property type="entry name" value="Phytoene_synthase_like"/>
    <property type="match status" value="1"/>
</dbReference>
<evidence type="ECO:0000313" key="4">
    <source>
        <dbReference type="EMBL" id="PVY86336.1"/>
    </source>
</evidence>
<dbReference type="InterPro" id="IPR002060">
    <property type="entry name" value="Squ/phyt_synthse"/>
</dbReference>
<dbReference type="SFLD" id="SFLDS00005">
    <property type="entry name" value="Isoprenoid_Synthase_Type_I"/>
    <property type="match status" value="1"/>
</dbReference>
<evidence type="ECO:0000256" key="3">
    <source>
        <dbReference type="ARBA" id="ARBA00022746"/>
    </source>
</evidence>
<organism evidence="4 5">
    <name type="scientific">Convivina intestini</name>
    <dbReference type="NCBI Taxonomy" id="1505726"/>
    <lineage>
        <taxon>Bacteria</taxon>
        <taxon>Bacillati</taxon>
        <taxon>Bacillota</taxon>
        <taxon>Bacilli</taxon>
        <taxon>Lactobacillales</taxon>
        <taxon>Lactobacillaceae</taxon>
        <taxon>Convivina</taxon>
    </lineage>
</organism>
<sequence length="289" mass="33365">MNSTDRAQVILQHANLFEPSRTSIQKTSSSFYFAFSRLPKHQALSVYVLYHFLRELDDAVDAHDEQAYQILTQEWGAFKKGDTPKKPLWQALRLIFDLYEIKFSWLDDMWAGQQHDWACLPINTQADLDQYCYQVAGTVGLMLMPILTENQLTYDSKVVIKIGQAMQLTNILRDVKEDAQAGRVYLPNDLLAQYHVKPKDLLARDVTPNLRKLLADEAQRAQNDYDQLPILIAQLHDAQTGKVLALASNIYRGILDKIMANDYQVLKKRTYLNQWEKLQILKQTQSAFD</sequence>
<dbReference type="PANTHER" id="PTHR31480">
    <property type="entry name" value="BIFUNCTIONAL LYCOPENE CYCLASE/PHYTOENE SYNTHASE"/>
    <property type="match status" value="1"/>
</dbReference>
<evidence type="ECO:0000256" key="1">
    <source>
        <dbReference type="ARBA" id="ARBA00004829"/>
    </source>
</evidence>
<dbReference type="InterPro" id="IPR044843">
    <property type="entry name" value="Trans_IPPS_bact-type"/>
</dbReference>
<dbReference type="RefSeq" id="WP_165806751.1">
    <property type="nucleotide sequence ID" value="NZ_CAKOEX010000001.1"/>
</dbReference>
<reference evidence="4 5" key="1">
    <citation type="submission" date="2018-04" db="EMBL/GenBank/DDBJ databases">
        <title>Genomic Encyclopedia of Type Strains, Phase IV (KMG-IV): sequencing the most valuable type-strain genomes for metagenomic binning, comparative biology and taxonomic classification.</title>
        <authorList>
            <person name="Goeker M."/>
        </authorList>
    </citation>
    <scope>NUCLEOTIDE SEQUENCE [LARGE SCALE GENOMIC DNA]</scope>
    <source>
        <strain evidence="4 5">DSM 28795</strain>
    </source>
</reference>
<dbReference type="Proteomes" id="UP000245433">
    <property type="component" value="Unassembled WGS sequence"/>
</dbReference>
<dbReference type="GO" id="GO:0016117">
    <property type="term" value="P:carotenoid biosynthetic process"/>
    <property type="evidence" value="ECO:0007669"/>
    <property type="project" value="UniProtKB-KW"/>
</dbReference>
<dbReference type="EMBL" id="QEKT01000001">
    <property type="protein sequence ID" value="PVY86336.1"/>
    <property type="molecule type" value="Genomic_DNA"/>
</dbReference>
<dbReference type="InterPro" id="IPR019845">
    <property type="entry name" value="Squalene/phytoene_synthase_CS"/>
</dbReference>
<dbReference type="SUPFAM" id="SSF48576">
    <property type="entry name" value="Terpenoid synthases"/>
    <property type="match status" value="1"/>
</dbReference>
<keyword evidence="2" id="KW-0808">Transferase</keyword>
<comment type="caution">
    <text evidence="4">The sequence shown here is derived from an EMBL/GenBank/DDBJ whole genome shotgun (WGS) entry which is preliminary data.</text>
</comment>
<name>A0A2U1DF72_9LACO</name>
<dbReference type="GO" id="GO:0004311">
    <property type="term" value="F:geranylgeranyl diphosphate synthase activity"/>
    <property type="evidence" value="ECO:0007669"/>
    <property type="project" value="InterPro"/>
</dbReference>
<dbReference type="PROSITE" id="PS01045">
    <property type="entry name" value="SQUALEN_PHYTOEN_SYN_2"/>
    <property type="match status" value="1"/>
</dbReference>
<keyword evidence="5" id="KW-1185">Reference proteome</keyword>
<accession>A0A2U1DF72</accession>
<dbReference type="InterPro" id="IPR008949">
    <property type="entry name" value="Isoprenoid_synthase_dom_sf"/>
</dbReference>
<dbReference type="Gene3D" id="1.10.600.10">
    <property type="entry name" value="Farnesyl Diphosphate Synthase"/>
    <property type="match status" value="1"/>
</dbReference>
<dbReference type="PROSITE" id="PS01044">
    <property type="entry name" value="SQUALEN_PHYTOEN_SYN_1"/>
    <property type="match status" value="1"/>
</dbReference>
<dbReference type="Pfam" id="PF00494">
    <property type="entry name" value="SQS_PSY"/>
    <property type="match status" value="1"/>
</dbReference>
<proteinExistence type="predicted"/>
<evidence type="ECO:0000256" key="2">
    <source>
        <dbReference type="ARBA" id="ARBA00022679"/>
    </source>
</evidence>